<evidence type="ECO:0000259" key="6">
    <source>
        <dbReference type="PROSITE" id="PS50066"/>
    </source>
</evidence>
<organism evidence="7 8">
    <name type="scientific">Tripterygium wilfordii</name>
    <name type="common">Thunder God vine</name>
    <dbReference type="NCBI Taxonomy" id="458696"/>
    <lineage>
        <taxon>Eukaryota</taxon>
        <taxon>Viridiplantae</taxon>
        <taxon>Streptophyta</taxon>
        <taxon>Embryophyta</taxon>
        <taxon>Tracheophyta</taxon>
        <taxon>Spermatophyta</taxon>
        <taxon>Magnoliopsida</taxon>
        <taxon>eudicotyledons</taxon>
        <taxon>Gunneridae</taxon>
        <taxon>Pentapetalae</taxon>
        <taxon>rosids</taxon>
        <taxon>fabids</taxon>
        <taxon>Celastrales</taxon>
        <taxon>Celastraceae</taxon>
        <taxon>Tripterygium</taxon>
    </lineage>
</organism>
<dbReference type="SUPFAM" id="SSF55455">
    <property type="entry name" value="SRF-like"/>
    <property type="match status" value="1"/>
</dbReference>
<dbReference type="AlphaFoldDB" id="A0A7J7C7K7"/>
<dbReference type="Proteomes" id="UP000593562">
    <property type="component" value="Unassembled WGS sequence"/>
</dbReference>
<name>A0A7J7C7K7_TRIWF</name>
<keyword evidence="2" id="KW-0805">Transcription regulation</keyword>
<dbReference type="CDD" id="cd00265">
    <property type="entry name" value="MADS_MEF2_like"/>
    <property type="match status" value="1"/>
</dbReference>
<dbReference type="GO" id="GO:0000978">
    <property type="term" value="F:RNA polymerase II cis-regulatory region sequence-specific DNA binding"/>
    <property type="evidence" value="ECO:0007669"/>
    <property type="project" value="TreeGrafter"/>
</dbReference>
<dbReference type="GO" id="GO:0000981">
    <property type="term" value="F:DNA-binding transcription factor activity, RNA polymerase II-specific"/>
    <property type="evidence" value="ECO:0007669"/>
    <property type="project" value="TreeGrafter"/>
</dbReference>
<keyword evidence="4" id="KW-0804">Transcription</keyword>
<dbReference type="Pfam" id="PF00319">
    <property type="entry name" value="SRF-TF"/>
    <property type="match status" value="1"/>
</dbReference>
<dbReference type="GO" id="GO:0046983">
    <property type="term" value="F:protein dimerization activity"/>
    <property type="evidence" value="ECO:0007669"/>
    <property type="project" value="InterPro"/>
</dbReference>
<dbReference type="InterPro" id="IPR002100">
    <property type="entry name" value="TF_MADSbox"/>
</dbReference>
<accession>A0A7J7C7K7</accession>
<evidence type="ECO:0000256" key="3">
    <source>
        <dbReference type="ARBA" id="ARBA00023125"/>
    </source>
</evidence>
<protein>
    <submittedName>
        <fullName evidence="7">Agamous-like MADS-box protein AGL62</fullName>
    </submittedName>
</protein>
<keyword evidence="5" id="KW-0539">Nucleus</keyword>
<dbReference type="PANTHER" id="PTHR11945">
    <property type="entry name" value="MADS BOX PROTEIN"/>
    <property type="match status" value="1"/>
</dbReference>
<evidence type="ECO:0000313" key="7">
    <source>
        <dbReference type="EMBL" id="KAF5729935.1"/>
    </source>
</evidence>
<evidence type="ECO:0000256" key="5">
    <source>
        <dbReference type="ARBA" id="ARBA00023242"/>
    </source>
</evidence>
<dbReference type="PANTHER" id="PTHR11945:SF776">
    <property type="entry name" value="AGAMOUS-LIKE 50-RELATED"/>
    <property type="match status" value="1"/>
</dbReference>
<comment type="subcellular location">
    <subcellularLocation>
        <location evidence="1">Nucleus</location>
    </subcellularLocation>
</comment>
<evidence type="ECO:0000256" key="1">
    <source>
        <dbReference type="ARBA" id="ARBA00004123"/>
    </source>
</evidence>
<keyword evidence="3" id="KW-0238">DNA-binding</keyword>
<dbReference type="InterPro" id="IPR033896">
    <property type="entry name" value="MEF2-like_N"/>
</dbReference>
<sequence>MVRHTKGRQKIEMKKMTNENNLQVTFSKRRNGVFKKACELSTLCGVEAAIIVFSPGKKAFSFGNPSVEAVVDRFLTGNHPPALGAAQLVEAHRSENIRNINSRLIQFLTTANDGFDAGLMLPSTAAAGPNFLGQRTLPDGNVVLSGPSESNMANPYSMNTAMFGPNMMPPPPSYDAQGYGHGHGFY</sequence>
<evidence type="ECO:0000256" key="4">
    <source>
        <dbReference type="ARBA" id="ARBA00023163"/>
    </source>
</evidence>
<proteinExistence type="predicted"/>
<feature type="domain" description="MADS-box" evidence="6">
    <location>
        <begin position="6"/>
        <end position="66"/>
    </location>
</feature>
<evidence type="ECO:0000313" key="8">
    <source>
        <dbReference type="Proteomes" id="UP000593562"/>
    </source>
</evidence>
<dbReference type="Gene3D" id="3.40.1810.10">
    <property type="entry name" value="Transcription factor, MADS-box"/>
    <property type="match status" value="1"/>
</dbReference>
<dbReference type="PROSITE" id="PS50066">
    <property type="entry name" value="MADS_BOX_2"/>
    <property type="match status" value="1"/>
</dbReference>
<dbReference type="FunFam" id="3.40.1810.10:FF:000006">
    <property type="entry name" value="Agamous-like MADS-box protein AGL62"/>
    <property type="match status" value="1"/>
</dbReference>
<dbReference type="PRINTS" id="PR00404">
    <property type="entry name" value="MADSDOMAIN"/>
</dbReference>
<gene>
    <name evidence="7" type="ORF">HS088_TW20G00302</name>
</gene>
<dbReference type="SMART" id="SM00432">
    <property type="entry name" value="MADS"/>
    <property type="match status" value="1"/>
</dbReference>
<dbReference type="GO" id="GO:0005634">
    <property type="term" value="C:nucleus"/>
    <property type="evidence" value="ECO:0007669"/>
    <property type="project" value="UniProtKB-SubCell"/>
</dbReference>
<evidence type="ECO:0000256" key="2">
    <source>
        <dbReference type="ARBA" id="ARBA00023015"/>
    </source>
</evidence>
<dbReference type="GO" id="GO:0045944">
    <property type="term" value="P:positive regulation of transcription by RNA polymerase II"/>
    <property type="evidence" value="ECO:0007669"/>
    <property type="project" value="InterPro"/>
</dbReference>
<dbReference type="InterPro" id="IPR036879">
    <property type="entry name" value="TF_MADSbox_sf"/>
</dbReference>
<comment type="caution">
    <text evidence="7">The sequence shown here is derived from an EMBL/GenBank/DDBJ whole genome shotgun (WGS) entry which is preliminary data.</text>
</comment>
<dbReference type="InParanoid" id="A0A7J7C7K7"/>
<dbReference type="EMBL" id="JAAARO010000020">
    <property type="protein sequence ID" value="KAF5729935.1"/>
    <property type="molecule type" value="Genomic_DNA"/>
</dbReference>
<reference evidence="7 8" key="1">
    <citation type="journal article" date="2020" name="Nat. Commun.">
        <title>Genome of Tripterygium wilfordii and identification of cytochrome P450 involved in triptolide biosynthesis.</title>
        <authorList>
            <person name="Tu L."/>
            <person name="Su P."/>
            <person name="Zhang Z."/>
            <person name="Gao L."/>
            <person name="Wang J."/>
            <person name="Hu T."/>
            <person name="Zhou J."/>
            <person name="Zhang Y."/>
            <person name="Zhao Y."/>
            <person name="Liu Y."/>
            <person name="Song Y."/>
            <person name="Tong Y."/>
            <person name="Lu Y."/>
            <person name="Yang J."/>
            <person name="Xu C."/>
            <person name="Jia M."/>
            <person name="Peters R.J."/>
            <person name="Huang L."/>
            <person name="Gao W."/>
        </authorList>
    </citation>
    <scope>NUCLEOTIDE SEQUENCE [LARGE SCALE GENOMIC DNA]</scope>
    <source>
        <strain evidence="8">cv. XIE 37</strain>
        <tissue evidence="7">Leaf</tissue>
    </source>
</reference>
<keyword evidence="8" id="KW-1185">Reference proteome</keyword>